<evidence type="ECO:0000256" key="6">
    <source>
        <dbReference type="ARBA" id="ARBA00022692"/>
    </source>
</evidence>
<feature type="transmembrane region" description="Helical" evidence="10">
    <location>
        <begin position="119"/>
        <end position="148"/>
    </location>
</feature>
<evidence type="ECO:0000256" key="3">
    <source>
        <dbReference type="ARBA" id="ARBA00007063"/>
    </source>
</evidence>
<evidence type="ECO:0000313" key="12">
    <source>
        <dbReference type="Proteomes" id="UP000019384"/>
    </source>
</evidence>
<dbReference type="RefSeq" id="XP_022461089.1">
    <property type="nucleotide sequence ID" value="XM_022606237.1"/>
</dbReference>
<comment type="subcellular location">
    <subcellularLocation>
        <location evidence="1 10">Endoplasmic reticulum membrane</location>
        <topology evidence="1 10">Multi-pass membrane protein</topology>
    </subcellularLocation>
</comment>
<dbReference type="STRING" id="1382522.W6MXL5"/>
<reference evidence="11" key="2">
    <citation type="submission" date="2014-02" db="EMBL/GenBank/DDBJ databases">
        <title>Complete DNA sequence of /Kuraishia capsulata/ illustrates novel genomic features among budding yeasts (/Saccharomycotina/).</title>
        <authorList>
            <person name="Morales L."/>
            <person name="Noel B."/>
            <person name="Porcel B."/>
            <person name="Marcet-Houben M."/>
            <person name="Hullo M-F."/>
            <person name="Sacerdot C."/>
            <person name="Tekaia F."/>
            <person name="Leh-Louis V."/>
            <person name="Despons L."/>
            <person name="Khanna V."/>
            <person name="Aury J-M."/>
            <person name="Barbe V."/>
            <person name="Couloux A."/>
            <person name="Labadie K."/>
            <person name="Pelletier E."/>
            <person name="Souciet J-L."/>
            <person name="Boekhout T."/>
            <person name="Gabaldon T."/>
            <person name="Wincker P."/>
            <person name="Dujon B."/>
        </authorList>
    </citation>
    <scope>NUCLEOTIDE SEQUENCE</scope>
    <source>
        <strain evidence="11">CBS 1993</strain>
    </source>
</reference>
<dbReference type="PANTHER" id="PTHR22760">
    <property type="entry name" value="GLYCOSYLTRANSFERASE"/>
    <property type="match status" value="1"/>
</dbReference>
<keyword evidence="6 10" id="KW-0812">Transmembrane</keyword>
<comment type="similarity">
    <text evidence="3 10">Belongs to the glycosyltransferase 22 family.</text>
</comment>
<feature type="transmembrane region" description="Helical" evidence="10">
    <location>
        <begin position="304"/>
        <end position="326"/>
    </location>
</feature>
<dbReference type="OrthoDB" id="497541at2759"/>
<keyword evidence="9 10" id="KW-0472">Membrane</keyword>
<dbReference type="HOGENOM" id="CLU_018152_0_0_1"/>
<feature type="transmembrane region" description="Helical" evidence="10">
    <location>
        <begin position="338"/>
        <end position="357"/>
    </location>
</feature>
<dbReference type="GO" id="GO:0006488">
    <property type="term" value="P:dolichol-linked oligosaccharide biosynthetic process"/>
    <property type="evidence" value="ECO:0007669"/>
    <property type="project" value="EnsemblFungi"/>
</dbReference>
<evidence type="ECO:0000313" key="11">
    <source>
        <dbReference type="EMBL" id="CDK29100.1"/>
    </source>
</evidence>
<sequence length="562" mass="63482">MKQKQVLKRFLVSIRILCVFYGIISDCDEVFNYWEPLNFMVRGFGKQTWEYSPIYAIRSWAFLMPLNVLLIPLDFLRAQFQFPVYFEFYVARLAIAAASLLGELALYESVYSCLNHDIANWFLLFSTVAPGMSHASIAFLPSSFAMICEMFAISSSIRCFRESSTSKKAWSFAKVVIWTSLGGLLGWPFSLVLAIPFAVGVALQFGVLVAAKNLILPSLAVLPLALGLVLFESVFYGKYEFVPLNIVLYNVVNSSETSGPNIFGTEPLSYYVLNLLLNFNIIAVLAYVGCVMSPLIEWVVLGDINVLSIVTNANLPVLIWSLIFFAQPHKEERFLYPIYPMISLSAAILAGQLFKIVRLLTGKHIARLSVTLFAIVVSFVSVLRITSLMHNYRAPLAVYAALPQTNETLNVCVGREWYHYPSSFFLPDNARLKFVPSGFRGLLPDDFHEPEKNAFFDKVDSLISSTNVFNNENLYMEDKVLPVAGFQDACDYYVDVNIPVDADMDEVNVAKLDGWESVLCHNIIDPDESKGVGRLLYIPSRFHDLTRTKMVYHDYCLFRKTK</sequence>
<keyword evidence="7 10" id="KW-0256">Endoplasmic reticulum</keyword>
<dbReference type="AlphaFoldDB" id="W6MXL5"/>
<evidence type="ECO:0000256" key="8">
    <source>
        <dbReference type="ARBA" id="ARBA00022989"/>
    </source>
</evidence>
<feature type="transmembrane region" description="Helical" evidence="10">
    <location>
        <begin position="268"/>
        <end position="292"/>
    </location>
</feature>
<keyword evidence="8 10" id="KW-1133">Transmembrane helix</keyword>
<comment type="pathway">
    <text evidence="2">Protein modification; protein glycosylation.</text>
</comment>
<feature type="transmembrane region" description="Helical" evidence="10">
    <location>
        <begin position="364"/>
        <end position="383"/>
    </location>
</feature>
<evidence type="ECO:0000256" key="10">
    <source>
        <dbReference type="RuleBase" id="RU363075"/>
    </source>
</evidence>
<evidence type="ECO:0000256" key="5">
    <source>
        <dbReference type="ARBA" id="ARBA00022679"/>
    </source>
</evidence>
<dbReference type="GO" id="GO:0005789">
    <property type="term" value="C:endoplasmic reticulum membrane"/>
    <property type="evidence" value="ECO:0007669"/>
    <property type="project" value="UniProtKB-SubCell"/>
</dbReference>
<evidence type="ECO:0000256" key="1">
    <source>
        <dbReference type="ARBA" id="ARBA00004477"/>
    </source>
</evidence>
<organism evidence="11 12">
    <name type="scientific">Kuraishia capsulata CBS 1993</name>
    <dbReference type="NCBI Taxonomy" id="1382522"/>
    <lineage>
        <taxon>Eukaryota</taxon>
        <taxon>Fungi</taxon>
        <taxon>Dikarya</taxon>
        <taxon>Ascomycota</taxon>
        <taxon>Saccharomycotina</taxon>
        <taxon>Pichiomycetes</taxon>
        <taxon>Pichiales</taxon>
        <taxon>Pichiaceae</taxon>
        <taxon>Kuraishia</taxon>
    </lineage>
</organism>
<dbReference type="GO" id="GO:0052918">
    <property type="term" value="F:dol-P-Man:Man(8)GlcNAc(2)-PP-Dol alpha-1,2-mannosyltransferase activity"/>
    <property type="evidence" value="ECO:0007669"/>
    <property type="project" value="EnsemblFungi"/>
</dbReference>
<dbReference type="PANTHER" id="PTHR22760:SF2">
    <property type="entry name" value="ALPHA-1,2-MANNOSYLTRANSFERASE ALG9"/>
    <property type="match status" value="1"/>
</dbReference>
<name>W6MXL5_9ASCO</name>
<keyword evidence="4 10" id="KW-0328">Glycosyltransferase</keyword>
<evidence type="ECO:0000256" key="2">
    <source>
        <dbReference type="ARBA" id="ARBA00004922"/>
    </source>
</evidence>
<protein>
    <recommendedName>
        <fullName evidence="10">Mannosyltransferase</fullName>
        <ecNumber evidence="10">2.4.1.-</ecNumber>
    </recommendedName>
</protein>
<proteinExistence type="inferred from homology"/>
<dbReference type="Pfam" id="PF03901">
    <property type="entry name" value="Glyco_transf_22"/>
    <property type="match status" value="1"/>
</dbReference>
<dbReference type="EMBL" id="HG793130">
    <property type="protein sequence ID" value="CDK29100.1"/>
    <property type="molecule type" value="Genomic_DNA"/>
</dbReference>
<evidence type="ECO:0000256" key="9">
    <source>
        <dbReference type="ARBA" id="ARBA00023136"/>
    </source>
</evidence>
<dbReference type="GeneID" id="34522477"/>
<evidence type="ECO:0000256" key="7">
    <source>
        <dbReference type="ARBA" id="ARBA00022824"/>
    </source>
</evidence>
<feature type="transmembrane region" description="Helical" evidence="10">
    <location>
        <begin position="218"/>
        <end position="236"/>
    </location>
</feature>
<gene>
    <name evidence="11" type="ORF">KUCA_T00005087001</name>
</gene>
<dbReference type="Proteomes" id="UP000019384">
    <property type="component" value="Unassembled WGS sequence"/>
</dbReference>
<keyword evidence="12" id="KW-1185">Reference proteome</keyword>
<dbReference type="GO" id="GO:0052926">
    <property type="term" value="F:dol-P-Man:Man(6)GlcNAc(2)-PP-Dol alpha-1,2-mannosyltransferase activity"/>
    <property type="evidence" value="ECO:0007669"/>
    <property type="project" value="EnsemblFungi"/>
</dbReference>
<feature type="transmembrane region" description="Helical" evidence="10">
    <location>
        <begin position="193"/>
        <end position="211"/>
    </location>
</feature>
<accession>W6MXL5</accession>
<feature type="transmembrane region" description="Helical" evidence="10">
    <location>
        <begin position="54"/>
        <end position="76"/>
    </location>
</feature>
<dbReference type="EC" id="2.4.1.-" evidence="10"/>
<reference evidence="11" key="1">
    <citation type="submission" date="2013-12" db="EMBL/GenBank/DDBJ databases">
        <authorList>
            <person name="Genoscope - CEA"/>
        </authorList>
    </citation>
    <scope>NUCLEOTIDE SEQUENCE</scope>
    <source>
        <strain evidence="11">CBS 1993</strain>
    </source>
</reference>
<dbReference type="InterPro" id="IPR005599">
    <property type="entry name" value="GPI_mannosylTrfase"/>
</dbReference>
<feature type="transmembrane region" description="Helical" evidence="10">
    <location>
        <begin position="88"/>
        <end position="107"/>
    </location>
</feature>
<keyword evidence="5" id="KW-0808">Transferase</keyword>
<evidence type="ECO:0000256" key="4">
    <source>
        <dbReference type="ARBA" id="ARBA00022676"/>
    </source>
</evidence>
<dbReference type="UniPathway" id="UPA00378"/>